<evidence type="ECO:0000259" key="12">
    <source>
        <dbReference type="PROSITE" id="PS01225"/>
    </source>
</evidence>
<dbReference type="SMART" id="SM00365">
    <property type="entry name" value="LRR_SD22"/>
    <property type="match status" value="10"/>
</dbReference>
<keyword evidence="7" id="KW-0677">Repeat</keyword>
<dbReference type="InterPro" id="IPR032675">
    <property type="entry name" value="LRR_dom_sf"/>
</dbReference>
<dbReference type="FunFam" id="3.80.10.10:FF:000002">
    <property type="entry name" value="Slit guidance ligand 2"/>
    <property type="match status" value="2"/>
</dbReference>
<dbReference type="FunFam" id="2.10.25.10:FF:000080">
    <property type="entry name" value="Neurogenic locus notch 1"/>
    <property type="match status" value="2"/>
</dbReference>
<feature type="domain" description="EGF-like" evidence="14">
    <location>
        <begin position="990"/>
        <end position="1026"/>
    </location>
</feature>
<dbReference type="SMART" id="SM00364">
    <property type="entry name" value="LRR_BAC"/>
    <property type="match status" value="2"/>
</dbReference>
<dbReference type="FunFam" id="2.60.120.200:FF:000134">
    <property type="entry name" value="Slit 2"/>
    <property type="match status" value="1"/>
</dbReference>
<comment type="subcellular location">
    <subcellularLocation>
        <location evidence="1">Secreted</location>
    </subcellularLocation>
</comment>
<dbReference type="InterPro" id="IPR013320">
    <property type="entry name" value="ConA-like_dom_sf"/>
</dbReference>
<evidence type="ECO:0000256" key="10">
    <source>
        <dbReference type="PROSITE-ProRule" id="PRU00076"/>
    </source>
</evidence>
<evidence type="ECO:0000313" key="16">
    <source>
        <dbReference type="Proteomes" id="UP001497382"/>
    </source>
</evidence>
<dbReference type="Pfam" id="PF01463">
    <property type="entry name" value="LRRCT"/>
    <property type="match status" value="2"/>
</dbReference>
<dbReference type="InterPro" id="IPR000372">
    <property type="entry name" value="LRRNT"/>
</dbReference>
<dbReference type="Gene3D" id="2.10.25.10">
    <property type="entry name" value="Laminin"/>
    <property type="match status" value="7"/>
</dbReference>
<feature type="disulfide bond" evidence="10">
    <location>
        <begin position="978"/>
        <end position="987"/>
    </location>
</feature>
<feature type="domain" description="CTCK" evidence="12">
    <location>
        <begin position="1378"/>
        <end position="1448"/>
    </location>
</feature>
<evidence type="ECO:0000256" key="5">
    <source>
        <dbReference type="ARBA" id="ARBA00022614"/>
    </source>
</evidence>
<feature type="domain" description="EGF-like" evidence="14">
    <location>
        <begin position="951"/>
        <end position="988"/>
    </location>
</feature>
<dbReference type="PROSITE" id="PS00010">
    <property type="entry name" value="ASX_HYDROXYL"/>
    <property type="match status" value="3"/>
</dbReference>
<sequence>MMYLTILVVVLLLGCSSGDESRMSVCPQVCDCKGLTVDCGNRQLKSVPKPLPKEAKRINLEGNNITVIRADDFEGLTQVQIMQLMENQIHLIEKGAFQDLVSMERLRLNNNRLRSLPDLLFSTMPNLLRLDLSNNRLGMIGKKTLRGAPLLKNLQMDNNEITCVDDISIRMLKDMEILTLNKNNITSLGKDLFEGMKKLRVLRISDNPFTCDCHLSWLAGWLRRNPRLGLFSKCNLPLYLKNKAIAELHEFDFRCTGSEDDRPAGCSREPMCPHPCSCYDGVVDCRDKGLSRIPDHIPDTATELRLEQNQIREIPPKAFSSFKRLKRIDLSNNEISKIAGDAFSGLKTLTSLVLYGNKITDLTNGVFKGLTSLQLLLLNANKISCLRKDTFGDLHNLNLLSLYDNNIQSLANGTFSALHNIQTLHLARNPFICDCNLRWLVEYLHANPIETSGAKCETPRRMHRRRISQMRENKYKCKGTEAYRSRGVGECASVHDCPDPCVCEGSVVDCSGKRLRDIPENIPSYTTELRMNNNAVQKVRANGFFKKLQHLNKLDLSNNEISEIEDGAFHGANQLTDLLLTENKLKDVRSKMFTGIPNLKTLMLRTNLLTCISNDTFSGLESLQLLSLYDNRITHIMKGAFDKMPALNTLNLLANPLQCSCRLRWLSEWLKQSNIVTGNPRCQAPLSLKDIPIQDVDKKDFRCDGGDRLDEDEGCGSTLTCPLGCTCTGTVVHCSRRKLKSSPRNIPPTTTELYLDVNDISRMPEDLNIFKDLERLDLSNNQITVLPNNIVSNLSKLSTLILSYNKLQCIQVDSLLGLKSLRILSLQGNDISMIPDGAFRELVSITHIALGANPLYCDCNLRWLSEWIKQDYIEPGIARCAEPRSMKDKLVLTAASDGFVCTGKPEAEVLAKCDACYTFPCQNGATCKPKPLRDYECICAPGYHGAKCEYVIDACYGNPCENGGTCKVLEAGRFSCHCPAGYEGDRCETNIDDCVDNKCENNATCVDRIEEYECRCNPGYTGNYCEKKINFCSKEFNPCKNGATCIDENYSYSCACSLGFTGENCTININDCLDHLCQNGGTCIDGINTYRCQCQDGFSGAFCELENMVDLLYPQTSPCQHHDCKHGVCFMPSNAKDYICKCSQGFTGKRCEFLTSINFHEGSYVELDPLHTKPDAKVSITFATEQSYGVMLYNGESQHLAVELFRGRIRVSYDVGNYPVSTMFSYETVSDGNPHTVELMLMKKNFTMRVDNGTSRTIVNEGVKEYLEVSSPLYIGGVSEEVASSALRQWHLRNTSSFDGCIKDVRLNGKLLDFMIARKQQRVAPGCSEMEENKPCKDHLCKKGKCVPLDKSSYECQCRKGWSGEHCDQELFVSAPTCQKEQYREFLEENGCRSTKMIKMANCVGSCGDQCCRPQRIKRRSVRMVCPNGTKYTTQVDVIRKCKCVQKC</sequence>
<dbReference type="InterPro" id="IPR050541">
    <property type="entry name" value="LRR_TM_domain-containing"/>
</dbReference>
<dbReference type="SUPFAM" id="SSF57196">
    <property type="entry name" value="EGF/Laminin"/>
    <property type="match status" value="6"/>
</dbReference>
<dbReference type="PROSITE" id="PS51450">
    <property type="entry name" value="LRR"/>
    <property type="match status" value="7"/>
</dbReference>
<evidence type="ECO:0000259" key="13">
    <source>
        <dbReference type="PROSITE" id="PS50025"/>
    </source>
</evidence>
<dbReference type="SMART" id="SM00179">
    <property type="entry name" value="EGF_CA"/>
    <property type="match status" value="7"/>
</dbReference>
<dbReference type="CDD" id="cd00110">
    <property type="entry name" value="LamG"/>
    <property type="match status" value="1"/>
</dbReference>
<dbReference type="InterPro" id="IPR001881">
    <property type="entry name" value="EGF-like_Ca-bd_dom"/>
</dbReference>
<feature type="domain" description="EGF-like" evidence="14">
    <location>
        <begin position="1332"/>
        <end position="1368"/>
    </location>
</feature>
<dbReference type="PROSITE" id="PS50026">
    <property type="entry name" value="EGF_3"/>
    <property type="match status" value="7"/>
</dbReference>
<feature type="disulfide bond" evidence="10">
    <location>
        <begin position="1358"/>
        <end position="1367"/>
    </location>
</feature>
<dbReference type="Gene3D" id="2.60.120.200">
    <property type="match status" value="1"/>
</dbReference>
<evidence type="ECO:0000256" key="8">
    <source>
        <dbReference type="ARBA" id="ARBA00023157"/>
    </source>
</evidence>
<keyword evidence="8 10" id="KW-1015">Disulfide bond</keyword>
<name>A0AAV2BA97_9ARAC</name>
<organism evidence="15 16">
    <name type="scientific">Larinioides sclopetarius</name>
    <dbReference type="NCBI Taxonomy" id="280406"/>
    <lineage>
        <taxon>Eukaryota</taxon>
        <taxon>Metazoa</taxon>
        <taxon>Ecdysozoa</taxon>
        <taxon>Arthropoda</taxon>
        <taxon>Chelicerata</taxon>
        <taxon>Arachnida</taxon>
        <taxon>Araneae</taxon>
        <taxon>Araneomorphae</taxon>
        <taxon>Entelegynae</taxon>
        <taxon>Araneoidea</taxon>
        <taxon>Araneidae</taxon>
        <taxon>Larinioides</taxon>
    </lineage>
</organism>
<dbReference type="InterPro" id="IPR006207">
    <property type="entry name" value="Cys_knot_C"/>
</dbReference>
<dbReference type="GO" id="GO:0005509">
    <property type="term" value="F:calcium ion binding"/>
    <property type="evidence" value="ECO:0007669"/>
    <property type="project" value="InterPro"/>
</dbReference>
<dbReference type="InterPro" id="IPR000483">
    <property type="entry name" value="Cys-rich_flank_reg_C"/>
</dbReference>
<keyword evidence="2" id="KW-0217">Developmental protein</keyword>
<dbReference type="FunFam" id="3.80.10.10:FF:000004">
    <property type="entry name" value="Slit guidance ligand 2"/>
    <property type="match status" value="1"/>
</dbReference>
<keyword evidence="5" id="KW-0433">Leucine-rich repeat</keyword>
<dbReference type="FunFam" id="3.80.10.10:FF:000032">
    <property type="entry name" value="Slit homolog 2 (Drosophila)"/>
    <property type="match status" value="1"/>
</dbReference>
<dbReference type="GO" id="GO:0001764">
    <property type="term" value="P:neuron migration"/>
    <property type="evidence" value="ECO:0007669"/>
    <property type="project" value="UniProtKB-ARBA"/>
</dbReference>
<feature type="signal peptide" evidence="11">
    <location>
        <begin position="1"/>
        <end position="18"/>
    </location>
</feature>
<dbReference type="SMART" id="SM00041">
    <property type="entry name" value="CT"/>
    <property type="match status" value="1"/>
</dbReference>
<dbReference type="PANTHER" id="PTHR24369:SF196">
    <property type="entry name" value="RETICULON 4 RECEPTOR LIKE 1"/>
    <property type="match status" value="1"/>
</dbReference>
<feature type="disulfide bond" evidence="10">
    <location>
        <begin position="1056"/>
        <end position="1065"/>
    </location>
</feature>
<feature type="disulfide bond" evidence="10">
    <location>
        <begin position="1119"/>
        <end position="1129"/>
    </location>
</feature>
<feature type="disulfide bond" evidence="10">
    <location>
        <begin position="1142"/>
        <end position="1151"/>
    </location>
</feature>
<dbReference type="PROSITE" id="PS50025">
    <property type="entry name" value="LAM_G_DOMAIN"/>
    <property type="match status" value="1"/>
</dbReference>
<evidence type="ECO:0000256" key="3">
    <source>
        <dbReference type="ARBA" id="ARBA00022525"/>
    </source>
</evidence>
<feature type="domain" description="EGF-like" evidence="14">
    <location>
        <begin position="1028"/>
        <end position="1066"/>
    </location>
</feature>
<dbReference type="Proteomes" id="UP001497382">
    <property type="component" value="Unassembled WGS sequence"/>
</dbReference>
<dbReference type="PROSITE" id="PS01225">
    <property type="entry name" value="CTCK_2"/>
    <property type="match status" value="1"/>
</dbReference>
<dbReference type="Pfam" id="PF00008">
    <property type="entry name" value="EGF"/>
    <property type="match status" value="5"/>
</dbReference>
<feature type="domain" description="EGF-like" evidence="14">
    <location>
        <begin position="914"/>
        <end position="949"/>
    </location>
</feature>
<feature type="chain" id="PRO_5043483349" description="Protein slit" evidence="11">
    <location>
        <begin position="19"/>
        <end position="1448"/>
    </location>
</feature>
<dbReference type="SMART" id="SM00282">
    <property type="entry name" value="LamG"/>
    <property type="match status" value="1"/>
</dbReference>
<evidence type="ECO:0000256" key="4">
    <source>
        <dbReference type="ARBA" id="ARBA00022536"/>
    </source>
</evidence>
<dbReference type="GO" id="GO:0005886">
    <property type="term" value="C:plasma membrane"/>
    <property type="evidence" value="ECO:0007669"/>
    <property type="project" value="TreeGrafter"/>
</dbReference>
<dbReference type="PROSITE" id="PS01187">
    <property type="entry name" value="EGF_CA"/>
    <property type="match status" value="2"/>
</dbReference>
<keyword evidence="16" id="KW-1185">Reference proteome</keyword>
<dbReference type="InterPro" id="IPR000742">
    <property type="entry name" value="EGF"/>
</dbReference>
<dbReference type="GO" id="GO:0051239">
    <property type="term" value="P:regulation of multicellular organismal process"/>
    <property type="evidence" value="ECO:0007669"/>
    <property type="project" value="UniProtKB-ARBA"/>
</dbReference>
<dbReference type="GO" id="GO:0048608">
    <property type="term" value="P:reproductive structure development"/>
    <property type="evidence" value="ECO:0007669"/>
    <property type="project" value="UniProtKB-ARBA"/>
</dbReference>
<dbReference type="GO" id="GO:0007548">
    <property type="term" value="P:sex differentiation"/>
    <property type="evidence" value="ECO:0007669"/>
    <property type="project" value="UniProtKB-ARBA"/>
</dbReference>
<evidence type="ECO:0000256" key="1">
    <source>
        <dbReference type="ARBA" id="ARBA00004613"/>
    </source>
</evidence>
<dbReference type="SMART" id="SM00181">
    <property type="entry name" value="EGF"/>
    <property type="match status" value="7"/>
</dbReference>
<protein>
    <recommendedName>
        <fullName evidence="17">Protein slit</fullName>
    </recommendedName>
</protein>
<dbReference type="SMART" id="SM00082">
    <property type="entry name" value="LRRCT"/>
    <property type="match status" value="4"/>
</dbReference>
<evidence type="ECO:0000256" key="9">
    <source>
        <dbReference type="ARBA" id="ARBA00023180"/>
    </source>
</evidence>
<evidence type="ECO:0008006" key="17">
    <source>
        <dbReference type="Google" id="ProtNLM"/>
    </source>
</evidence>
<dbReference type="SMART" id="SM00013">
    <property type="entry name" value="LRRNT"/>
    <property type="match status" value="4"/>
</dbReference>
<dbReference type="GO" id="GO:0022407">
    <property type="term" value="P:regulation of cell-cell adhesion"/>
    <property type="evidence" value="ECO:0007669"/>
    <property type="project" value="UniProtKB-ARBA"/>
</dbReference>
<dbReference type="SMART" id="SM00369">
    <property type="entry name" value="LRR_TYP"/>
    <property type="match status" value="17"/>
</dbReference>
<dbReference type="Pfam" id="PF02210">
    <property type="entry name" value="Laminin_G_2"/>
    <property type="match status" value="1"/>
</dbReference>
<evidence type="ECO:0000256" key="6">
    <source>
        <dbReference type="ARBA" id="ARBA00022729"/>
    </source>
</evidence>
<dbReference type="PROSITE" id="PS00022">
    <property type="entry name" value="EGF_1"/>
    <property type="match status" value="7"/>
</dbReference>
<dbReference type="GO" id="GO:0048568">
    <property type="term" value="P:embryonic organ development"/>
    <property type="evidence" value="ECO:0007669"/>
    <property type="project" value="UniProtKB-ARBA"/>
</dbReference>
<dbReference type="PROSITE" id="PS01186">
    <property type="entry name" value="EGF_2"/>
    <property type="match status" value="7"/>
</dbReference>
<dbReference type="FunFam" id="2.10.25.10:FF:000054">
    <property type="entry name" value="Slit guidance ligand 2"/>
    <property type="match status" value="1"/>
</dbReference>
<keyword evidence="6 11" id="KW-0732">Signal</keyword>
<dbReference type="GO" id="GO:0050920">
    <property type="term" value="P:regulation of chemotaxis"/>
    <property type="evidence" value="ECO:0007669"/>
    <property type="project" value="UniProtKB-ARBA"/>
</dbReference>
<dbReference type="FunFam" id="2.10.25.10:FF:000053">
    <property type="entry name" value="Slit guidance ligand 2"/>
    <property type="match status" value="1"/>
</dbReference>
<dbReference type="Pfam" id="PF13855">
    <property type="entry name" value="LRR_8"/>
    <property type="match status" value="7"/>
</dbReference>
<feature type="domain" description="EGF-like" evidence="14">
    <location>
        <begin position="1115"/>
        <end position="1152"/>
    </location>
</feature>
<dbReference type="FunFam" id="2.10.25.10:FF:000556">
    <property type="entry name" value="Blast:Protein slit"/>
    <property type="match status" value="1"/>
</dbReference>
<feature type="disulfide bond" evidence="10">
    <location>
        <begin position="1336"/>
        <end position="1346"/>
    </location>
</feature>
<gene>
    <name evidence="15" type="ORF">LARSCL_LOCUS18007</name>
</gene>
<keyword evidence="3" id="KW-0964">Secreted</keyword>
<dbReference type="GO" id="GO:0005576">
    <property type="term" value="C:extracellular region"/>
    <property type="evidence" value="ECO:0007669"/>
    <property type="project" value="UniProtKB-SubCell"/>
</dbReference>
<dbReference type="InterPro" id="IPR018097">
    <property type="entry name" value="EGF_Ca-bd_CS"/>
</dbReference>
<dbReference type="CDD" id="cd00054">
    <property type="entry name" value="EGF_CA"/>
    <property type="match status" value="5"/>
</dbReference>
<evidence type="ECO:0000313" key="15">
    <source>
        <dbReference type="EMBL" id="CAL1293092.1"/>
    </source>
</evidence>
<keyword evidence="4 10" id="KW-0245">EGF-like domain</keyword>
<dbReference type="GO" id="GO:0010160">
    <property type="term" value="P:formation of animal organ boundary"/>
    <property type="evidence" value="ECO:0007669"/>
    <property type="project" value="UniProtKB-ARBA"/>
</dbReference>
<dbReference type="EMBL" id="CAXIEN010000320">
    <property type="protein sequence ID" value="CAL1293092.1"/>
    <property type="molecule type" value="Genomic_DNA"/>
</dbReference>
<dbReference type="SMART" id="SM00368">
    <property type="entry name" value="LRR_RI"/>
    <property type="match status" value="7"/>
</dbReference>
<feature type="domain" description="EGF-like" evidence="14">
    <location>
        <begin position="1068"/>
        <end position="1104"/>
    </location>
</feature>
<dbReference type="FunFam" id="2.10.25.10:FF:000587">
    <property type="entry name" value="Slit 2"/>
    <property type="match status" value="1"/>
</dbReference>
<comment type="caution">
    <text evidence="10">Lacks conserved residue(s) required for the propagation of feature annotation.</text>
</comment>
<keyword evidence="9" id="KW-0325">Glycoprotein</keyword>
<dbReference type="Pfam" id="PF01462">
    <property type="entry name" value="LRRNT"/>
    <property type="match status" value="2"/>
</dbReference>
<dbReference type="PANTHER" id="PTHR24369">
    <property type="entry name" value="ANTIGEN BSP, PUTATIVE-RELATED"/>
    <property type="match status" value="1"/>
</dbReference>
<dbReference type="InterPro" id="IPR003591">
    <property type="entry name" value="Leu-rich_rpt_typical-subtyp"/>
</dbReference>
<feature type="disulfide bond" evidence="10">
    <location>
        <begin position="1016"/>
        <end position="1025"/>
    </location>
</feature>
<accession>A0AAV2BA97</accession>
<evidence type="ECO:0000256" key="11">
    <source>
        <dbReference type="SAM" id="SignalP"/>
    </source>
</evidence>
<dbReference type="GO" id="GO:0009986">
    <property type="term" value="C:cell surface"/>
    <property type="evidence" value="ECO:0007669"/>
    <property type="project" value="UniProtKB-ARBA"/>
</dbReference>
<dbReference type="InterPro" id="IPR000152">
    <property type="entry name" value="EGF-type_Asp/Asn_hydroxyl_site"/>
</dbReference>
<reference evidence="15 16" key="1">
    <citation type="submission" date="2024-04" db="EMBL/GenBank/DDBJ databases">
        <authorList>
            <person name="Rising A."/>
            <person name="Reimegard J."/>
            <person name="Sonavane S."/>
            <person name="Akerstrom W."/>
            <person name="Nylinder S."/>
            <person name="Hedman E."/>
            <person name="Kallberg Y."/>
        </authorList>
    </citation>
    <scope>NUCLEOTIDE SEQUENCE [LARGE SCALE GENOMIC DNA]</scope>
</reference>
<evidence type="ECO:0000256" key="7">
    <source>
        <dbReference type="ARBA" id="ARBA00022737"/>
    </source>
</evidence>
<feature type="disulfide bond" evidence="10">
    <location>
        <begin position="939"/>
        <end position="948"/>
    </location>
</feature>
<dbReference type="Gene3D" id="3.80.10.10">
    <property type="entry name" value="Ribonuclease Inhibitor"/>
    <property type="match status" value="5"/>
</dbReference>
<dbReference type="PROSITE" id="PS01185">
    <property type="entry name" value="CTCK_1"/>
    <property type="match status" value="1"/>
</dbReference>
<dbReference type="SUPFAM" id="SSF49899">
    <property type="entry name" value="Concanavalin A-like lectins/glucanases"/>
    <property type="match status" value="1"/>
</dbReference>
<dbReference type="InterPro" id="IPR001611">
    <property type="entry name" value="Leu-rich_rpt"/>
</dbReference>
<proteinExistence type="predicted"/>
<dbReference type="GO" id="GO:0016199">
    <property type="term" value="P:axon midline choice point recognition"/>
    <property type="evidence" value="ECO:0007669"/>
    <property type="project" value="UniProtKB-ARBA"/>
</dbReference>
<feature type="disulfide bond" evidence="10">
    <location>
        <begin position="1094"/>
        <end position="1103"/>
    </location>
</feature>
<comment type="caution">
    <text evidence="15">The sequence shown here is derived from an EMBL/GenBank/DDBJ whole genome shotgun (WGS) entry which is preliminary data.</text>
</comment>
<evidence type="ECO:0000259" key="14">
    <source>
        <dbReference type="PROSITE" id="PS50026"/>
    </source>
</evidence>
<dbReference type="InterPro" id="IPR001791">
    <property type="entry name" value="Laminin_G"/>
</dbReference>
<dbReference type="GO" id="GO:0005102">
    <property type="term" value="F:signaling receptor binding"/>
    <property type="evidence" value="ECO:0007669"/>
    <property type="project" value="UniProtKB-ARBA"/>
</dbReference>
<dbReference type="SUPFAM" id="SSF52058">
    <property type="entry name" value="L domain-like"/>
    <property type="match status" value="4"/>
</dbReference>
<feature type="domain" description="Laminin G" evidence="13">
    <location>
        <begin position="1154"/>
        <end position="1327"/>
    </location>
</feature>
<evidence type="ECO:0000256" key="2">
    <source>
        <dbReference type="ARBA" id="ARBA00022473"/>
    </source>
</evidence>